<dbReference type="OrthoDB" id="5985073at2759"/>
<evidence type="ECO:0000313" key="3">
    <source>
        <dbReference type="Proteomes" id="UP000230750"/>
    </source>
</evidence>
<dbReference type="PANTHER" id="PTHR45964">
    <property type="entry name" value="WSCD FAMILY MEMBER CG9164"/>
    <property type="match status" value="1"/>
</dbReference>
<dbReference type="STRING" id="307972.A0A2G8KQI1"/>
<sequence length="135" mass="15074">MPYILLISFPGSGNTWVRYLIERATGIYTGSVGNDPTLHEGGFLGQLLPARSGQVIIVKAHEVDTREKLDGLVLLIRNPYDAIVSDFNRKYTKGNHTGLVPVQRFKTKGKKFGINSFFATCYQNPLIIHPARTKK</sequence>
<proteinExistence type="inferred from homology"/>
<gene>
    <name evidence="2" type="ORF">BSL78_12863</name>
</gene>
<evidence type="ECO:0008006" key="4">
    <source>
        <dbReference type="Google" id="ProtNLM"/>
    </source>
</evidence>
<dbReference type="Proteomes" id="UP000230750">
    <property type="component" value="Unassembled WGS sequence"/>
</dbReference>
<dbReference type="AlphaFoldDB" id="A0A2G8KQI1"/>
<dbReference type="InterPro" id="IPR027417">
    <property type="entry name" value="P-loop_NTPase"/>
</dbReference>
<dbReference type="InterPro" id="IPR051589">
    <property type="entry name" value="Sialate-O-sulfotransferase"/>
</dbReference>
<comment type="caution">
    <text evidence="2">The sequence shown here is derived from an EMBL/GenBank/DDBJ whole genome shotgun (WGS) entry which is preliminary data.</text>
</comment>
<organism evidence="2 3">
    <name type="scientific">Stichopus japonicus</name>
    <name type="common">Sea cucumber</name>
    <dbReference type="NCBI Taxonomy" id="307972"/>
    <lineage>
        <taxon>Eukaryota</taxon>
        <taxon>Metazoa</taxon>
        <taxon>Echinodermata</taxon>
        <taxon>Eleutherozoa</taxon>
        <taxon>Echinozoa</taxon>
        <taxon>Holothuroidea</taxon>
        <taxon>Aspidochirotacea</taxon>
        <taxon>Aspidochirotida</taxon>
        <taxon>Stichopodidae</taxon>
        <taxon>Apostichopus</taxon>
    </lineage>
</organism>
<dbReference type="PANTHER" id="PTHR45964:SF9">
    <property type="entry name" value="SULFOTRANSFERASE"/>
    <property type="match status" value="1"/>
</dbReference>
<evidence type="ECO:0000256" key="1">
    <source>
        <dbReference type="ARBA" id="ARBA00010236"/>
    </source>
</evidence>
<dbReference type="EMBL" id="MRZV01000427">
    <property type="protein sequence ID" value="PIK50249.1"/>
    <property type="molecule type" value="Genomic_DNA"/>
</dbReference>
<accession>A0A2G8KQI1</accession>
<keyword evidence="3" id="KW-1185">Reference proteome</keyword>
<dbReference type="Gene3D" id="3.40.50.300">
    <property type="entry name" value="P-loop containing nucleotide triphosphate hydrolases"/>
    <property type="match status" value="1"/>
</dbReference>
<protein>
    <recommendedName>
        <fullName evidence="4">Sulfotransferase domain-containing protein</fullName>
    </recommendedName>
</protein>
<comment type="similarity">
    <text evidence="1">Belongs to the WSCD family.</text>
</comment>
<name>A0A2G8KQI1_STIJA</name>
<reference evidence="2 3" key="1">
    <citation type="journal article" date="2017" name="PLoS Biol.">
        <title>The sea cucumber genome provides insights into morphological evolution and visceral regeneration.</title>
        <authorList>
            <person name="Zhang X."/>
            <person name="Sun L."/>
            <person name="Yuan J."/>
            <person name="Sun Y."/>
            <person name="Gao Y."/>
            <person name="Zhang L."/>
            <person name="Li S."/>
            <person name="Dai H."/>
            <person name="Hamel J.F."/>
            <person name="Liu C."/>
            <person name="Yu Y."/>
            <person name="Liu S."/>
            <person name="Lin W."/>
            <person name="Guo K."/>
            <person name="Jin S."/>
            <person name="Xu P."/>
            <person name="Storey K.B."/>
            <person name="Huan P."/>
            <person name="Zhang T."/>
            <person name="Zhou Y."/>
            <person name="Zhang J."/>
            <person name="Lin C."/>
            <person name="Li X."/>
            <person name="Xing L."/>
            <person name="Huo D."/>
            <person name="Sun M."/>
            <person name="Wang L."/>
            <person name="Mercier A."/>
            <person name="Li F."/>
            <person name="Yang H."/>
            <person name="Xiang J."/>
        </authorList>
    </citation>
    <scope>NUCLEOTIDE SEQUENCE [LARGE SCALE GENOMIC DNA]</scope>
    <source>
        <strain evidence="2">Shaxun</strain>
        <tissue evidence="2">Muscle</tissue>
    </source>
</reference>
<evidence type="ECO:0000313" key="2">
    <source>
        <dbReference type="EMBL" id="PIK50249.1"/>
    </source>
</evidence>
<dbReference type="SUPFAM" id="SSF52540">
    <property type="entry name" value="P-loop containing nucleoside triphosphate hydrolases"/>
    <property type="match status" value="1"/>
</dbReference>